<dbReference type="Proteomes" id="UP000001194">
    <property type="component" value="Unassembled WGS sequence"/>
</dbReference>
<dbReference type="HOGENOM" id="CLU_602788_0_0_1"/>
<evidence type="ECO:0000256" key="1">
    <source>
        <dbReference type="SAM" id="MobiDB-lite"/>
    </source>
</evidence>
<dbReference type="AlphaFoldDB" id="B0DD55"/>
<dbReference type="InParanoid" id="B0DD55"/>
<dbReference type="RefSeq" id="XP_001881941.1">
    <property type="nucleotide sequence ID" value="XM_001881906.1"/>
</dbReference>
<gene>
    <name evidence="2" type="ORF">LACBIDRAFT_327895</name>
</gene>
<name>B0DD55_LACBS</name>
<sequence>MGRPRLYNTQEEKLQARRVQSKNYYERSTISNHTQICHRMCCKYKRKARRETEVKEQESTGSNGVRYKDQESTGSDNVMYDEISRFCMIDLNLESRLNNPIKTLNQAKIAFDEKTQGDKYKYIDDIVKECIASPGSALEFCKVTASLWVDLVDYIQSCLGKVLQEYGCGILSIKVIPHAVSLHKLQLPSTPLSNGQTQDWPQKNTARHFQGRYSVQAKAKGLGKPEPADEIARHLKKTQDDVLKALLPSYFLARAAGQSNKNSLKGPISKVSWMLFLFPEQADAESPPKHSWNAELNSAIQKIMNGLPTPMIGLEELEKAIVGPSLGETTQEDTSSKGDFDFNFLYCPAGCYKGKSKFVVVRDDKHDNKLHIGHSRTVQISDNGFRILQTPRSPVKVSSAQSRPLIEQEFDDWNPCIEYEDAGEESPLINVEENVQGTMAAKVAAKRQYFPFLH</sequence>
<keyword evidence="3" id="KW-1185">Reference proteome</keyword>
<reference evidence="2 3" key="1">
    <citation type="journal article" date="2008" name="Nature">
        <title>The genome of Laccaria bicolor provides insights into mycorrhizal symbiosis.</title>
        <authorList>
            <person name="Martin F."/>
            <person name="Aerts A."/>
            <person name="Ahren D."/>
            <person name="Brun A."/>
            <person name="Danchin E.G.J."/>
            <person name="Duchaussoy F."/>
            <person name="Gibon J."/>
            <person name="Kohler A."/>
            <person name="Lindquist E."/>
            <person name="Pereda V."/>
            <person name="Salamov A."/>
            <person name="Shapiro H.J."/>
            <person name="Wuyts J."/>
            <person name="Blaudez D."/>
            <person name="Buee M."/>
            <person name="Brokstein P."/>
            <person name="Canbaeck B."/>
            <person name="Cohen D."/>
            <person name="Courty P.E."/>
            <person name="Coutinho P.M."/>
            <person name="Delaruelle C."/>
            <person name="Detter J.C."/>
            <person name="Deveau A."/>
            <person name="DiFazio S."/>
            <person name="Duplessis S."/>
            <person name="Fraissinet-Tachet L."/>
            <person name="Lucic E."/>
            <person name="Frey-Klett P."/>
            <person name="Fourrey C."/>
            <person name="Feussner I."/>
            <person name="Gay G."/>
            <person name="Grimwood J."/>
            <person name="Hoegger P.J."/>
            <person name="Jain P."/>
            <person name="Kilaru S."/>
            <person name="Labbe J."/>
            <person name="Lin Y.C."/>
            <person name="Legue V."/>
            <person name="Le Tacon F."/>
            <person name="Marmeisse R."/>
            <person name="Melayah D."/>
            <person name="Montanini B."/>
            <person name="Muratet M."/>
            <person name="Nehls U."/>
            <person name="Niculita-Hirzel H."/>
            <person name="Oudot-Le Secq M.P."/>
            <person name="Peter M."/>
            <person name="Quesneville H."/>
            <person name="Rajashekar B."/>
            <person name="Reich M."/>
            <person name="Rouhier N."/>
            <person name="Schmutz J."/>
            <person name="Yin T."/>
            <person name="Chalot M."/>
            <person name="Henrissat B."/>
            <person name="Kuees U."/>
            <person name="Lucas S."/>
            <person name="Van de Peer Y."/>
            <person name="Podila G.K."/>
            <person name="Polle A."/>
            <person name="Pukkila P.J."/>
            <person name="Richardson P.M."/>
            <person name="Rouze P."/>
            <person name="Sanders I.R."/>
            <person name="Stajich J.E."/>
            <person name="Tunlid A."/>
            <person name="Tuskan G."/>
            <person name="Grigoriev I.V."/>
        </authorList>
    </citation>
    <scope>NUCLEOTIDE SEQUENCE [LARGE SCALE GENOMIC DNA]</scope>
    <source>
        <strain evidence="3">S238N-H82 / ATCC MYA-4686</strain>
    </source>
</reference>
<feature type="region of interest" description="Disordered" evidence="1">
    <location>
        <begin position="52"/>
        <end position="73"/>
    </location>
</feature>
<evidence type="ECO:0000313" key="2">
    <source>
        <dbReference type="EMBL" id="EDR07549.1"/>
    </source>
</evidence>
<accession>B0DD55</accession>
<evidence type="ECO:0000313" key="3">
    <source>
        <dbReference type="Proteomes" id="UP000001194"/>
    </source>
</evidence>
<dbReference type="EMBL" id="DS547104">
    <property type="protein sequence ID" value="EDR07549.1"/>
    <property type="molecule type" value="Genomic_DNA"/>
</dbReference>
<proteinExistence type="predicted"/>
<dbReference type="KEGG" id="lbc:LACBIDRAFT_327895"/>
<dbReference type="GeneID" id="6077586"/>
<organism evidence="3">
    <name type="scientific">Laccaria bicolor (strain S238N-H82 / ATCC MYA-4686)</name>
    <name type="common">Bicoloured deceiver</name>
    <name type="synonym">Laccaria laccata var. bicolor</name>
    <dbReference type="NCBI Taxonomy" id="486041"/>
    <lineage>
        <taxon>Eukaryota</taxon>
        <taxon>Fungi</taxon>
        <taxon>Dikarya</taxon>
        <taxon>Basidiomycota</taxon>
        <taxon>Agaricomycotina</taxon>
        <taxon>Agaricomycetes</taxon>
        <taxon>Agaricomycetidae</taxon>
        <taxon>Agaricales</taxon>
        <taxon>Agaricineae</taxon>
        <taxon>Hydnangiaceae</taxon>
        <taxon>Laccaria</taxon>
    </lineage>
</organism>
<protein>
    <submittedName>
        <fullName evidence="2">Predicted protein</fullName>
    </submittedName>
</protein>